<feature type="region of interest" description="Disordered" evidence="1">
    <location>
        <begin position="1"/>
        <end position="43"/>
    </location>
</feature>
<organism evidence="2 3">
    <name type="scientific">Phytophthora infestans</name>
    <name type="common">Potato late blight agent</name>
    <name type="synonym">Botrytis infestans</name>
    <dbReference type="NCBI Taxonomy" id="4787"/>
    <lineage>
        <taxon>Eukaryota</taxon>
        <taxon>Sar</taxon>
        <taxon>Stramenopiles</taxon>
        <taxon>Oomycota</taxon>
        <taxon>Peronosporomycetes</taxon>
        <taxon>Peronosporales</taxon>
        <taxon>Peronosporaceae</taxon>
        <taxon>Phytophthora</taxon>
    </lineage>
</organism>
<dbReference type="EMBL" id="WSZM01000017">
    <property type="protein sequence ID" value="KAF4046380.1"/>
    <property type="molecule type" value="Genomic_DNA"/>
</dbReference>
<comment type="caution">
    <text evidence="2">The sequence shown here is derived from an EMBL/GenBank/DDBJ whole genome shotgun (WGS) entry which is preliminary data.</text>
</comment>
<feature type="compositionally biased region" description="Basic residues" evidence="1">
    <location>
        <begin position="31"/>
        <end position="43"/>
    </location>
</feature>
<name>A0A833TGH0_PHYIN</name>
<reference evidence="2" key="1">
    <citation type="submission" date="2020-04" db="EMBL/GenBank/DDBJ databases">
        <title>Hybrid Assembly of Korean Phytophthora infestans isolates.</title>
        <authorList>
            <person name="Prokchorchik M."/>
            <person name="Lee Y."/>
            <person name="Seo J."/>
            <person name="Cho J.-H."/>
            <person name="Park Y.-E."/>
            <person name="Jang D.-C."/>
            <person name="Im J.-S."/>
            <person name="Choi J.-G."/>
            <person name="Park H.-J."/>
            <person name="Lee G.-B."/>
            <person name="Lee Y.-G."/>
            <person name="Hong S.-Y."/>
            <person name="Cho K."/>
            <person name="Sohn K.H."/>
        </authorList>
    </citation>
    <scope>NUCLEOTIDE SEQUENCE</scope>
    <source>
        <strain evidence="2">KR_1_A1</strain>
    </source>
</reference>
<proteinExistence type="predicted"/>
<evidence type="ECO:0000313" key="2">
    <source>
        <dbReference type="EMBL" id="KAF4046380.1"/>
    </source>
</evidence>
<accession>A0A833TGH0</accession>
<dbReference type="Proteomes" id="UP000602510">
    <property type="component" value="Unassembled WGS sequence"/>
</dbReference>
<evidence type="ECO:0000313" key="3">
    <source>
        <dbReference type="Proteomes" id="UP000602510"/>
    </source>
</evidence>
<gene>
    <name evidence="2" type="ORF">GN244_ATG01215</name>
</gene>
<sequence>MVADVSRSAQATGAATAPAHAATGVTESPNKRYHSRGAVRHRRKGGRIESIRYIELQWPDASRVTERATLPASGYRVGCATNYLWKVGGEDNQGDGTTFGRDAQVVLRKRGAAEEGVRFADGEADARDVAKKRVGELKLGAAGSCGWEQVDHIKFSGDEHKSSVASGQNNVDNMRKVKKETVCVRGVRGLRIRWA</sequence>
<protein>
    <submittedName>
        <fullName evidence="2">Uncharacterized protein</fullName>
    </submittedName>
</protein>
<evidence type="ECO:0000256" key="1">
    <source>
        <dbReference type="SAM" id="MobiDB-lite"/>
    </source>
</evidence>
<feature type="compositionally biased region" description="Low complexity" evidence="1">
    <location>
        <begin position="9"/>
        <end position="23"/>
    </location>
</feature>
<dbReference type="AlphaFoldDB" id="A0A833TGH0"/>
<keyword evidence="3" id="KW-1185">Reference proteome</keyword>